<dbReference type="PANTHER" id="PTHR47504:SF5">
    <property type="entry name" value="RIGHT ORIGIN-BINDING PROTEIN"/>
    <property type="match status" value="1"/>
</dbReference>
<evidence type="ECO:0000256" key="1">
    <source>
        <dbReference type="ARBA" id="ARBA00023015"/>
    </source>
</evidence>
<reference evidence="5" key="1">
    <citation type="submission" date="2020-12" db="EMBL/GenBank/DDBJ databases">
        <title>M. sibirica DSM 26468T genome.</title>
        <authorList>
            <person name="Thieme N."/>
            <person name="Rettenmaier R."/>
            <person name="Zverlov V."/>
            <person name="Liebl W."/>
        </authorList>
    </citation>
    <scope>NUCLEOTIDE SEQUENCE</scope>
    <source>
        <strain evidence="5">DSM 26468</strain>
    </source>
</reference>
<keyword evidence="3" id="KW-0804">Transcription</keyword>
<proteinExistence type="predicted"/>
<dbReference type="InterPro" id="IPR010499">
    <property type="entry name" value="AraC_E-bd"/>
</dbReference>
<dbReference type="Gene3D" id="1.10.10.60">
    <property type="entry name" value="Homeodomain-like"/>
    <property type="match status" value="2"/>
</dbReference>
<evidence type="ECO:0000313" key="6">
    <source>
        <dbReference type="Proteomes" id="UP000623269"/>
    </source>
</evidence>
<evidence type="ECO:0000256" key="2">
    <source>
        <dbReference type="ARBA" id="ARBA00023125"/>
    </source>
</evidence>
<gene>
    <name evidence="5" type="ORF">I5677_07285</name>
</gene>
<dbReference type="SUPFAM" id="SSF46689">
    <property type="entry name" value="Homeodomain-like"/>
    <property type="match status" value="2"/>
</dbReference>
<evidence type="ECO:0000313" key="5">
    <source>
        <dbReference type="EMBL" id="MBH1940686.1"/>
    </source>
</evidence>
<sequence>MEWLERMNRAIDYIEDNLDNELDITQIAKEACCSACHFQRIFAFAAEMTLSEYIRLRRMTLAAFELQNHDNKVIDIALKYGYNSPTAFTRAFTNVHGVTPKTVREKGISLKSFPRISFHISIKGGKAMNYRIVEKPSMRFVGKKETVSTVGGQNFQRIPVIWQEVFQNGMFDKIYALSDGNPPGVMGICANFKDEQLDYYIASASGAKPLEGMDVLEVPAGLWVIFQCVGPMPQAIQDVWKRVYTEWFPSSGYEHAGGAEIEWYSEGDSSSEDYISEIWIPIIKK</sequence>
<evidence type="ECO:0000256" key="3">
    <source>
        <dbReference type="ARBA" id="ARBA00023163"/>
    </source>
</evidence>
<keyword evidence="1" id="KW-0805">Transcription regulation</keyword>
<organism evidence="5 6">
    <name type="scientific">Mobilitalea sibirica</name>
    <dbReference type="NCBI Taxonomy" id="1462919"/>
    <lineage>
        <taxon>Bacteria</taxon>
        <taxon>Bacillati</taxon>
        <taxon>Bacillota</taxon>
        <taxon>Clostridia</taxon>
        <taxon>Lachnospirales</taxon>
        <taxon>Lachnospiraceae</taxon>
        <taxon>Mobilitalea</taxon>
    </lineage>
</organism>
<dbReference type="InterPro" id="IPR011256">
    <property type="entry name" value="Reg_factor_effector_dom_sf"/>
</dbReference>
<dbReference type="InterPro" id="IPR009057">
    <property type="entry name" value="Homeodomain-like_sf"/>
</dbReference>
<dbReference type="Pfam" id="PF12833">
    <property type="entry name" value="HTH_18"/>
    <property type="match status" value="1"/>
</dbReference>
<dbReference type="Pfam" id="PF06445">
    <property type="entry name" value="GyrI-like"/>
    <property type="match status" value="1"/>
</dbReference>
<protein>
    <submittedName>
        <fullName evidence="5">AraC family transcriptional regulator</fullName>
    </submittedName>
</protein>
<accession>A0A8J7KSV1</accession>
<dbReference type="InterPro" id="IPR018062">
    <property type="entry name" value="HTH_AraC-typ_CS"/>
</dbReference>
<dbReference type="PANTHER" id="PTHR47504">
    <property type="entry name" value="RIGHT ORIGIN-BINDING PROTEIN"/>
    <property type="match status" value="1"/>
</dbReference>
<dbReference type="PROSITE" id="PS01124">
    <property type="entry name" value="HTH_ARAC_FAMILY_2"/>
    <property type="match status" value="1"/>
</dbReference>
<dbReference type="GO" id="GO:0003700">
    <property type="term" value="F:DNA-binding transcription factor activity"/>
    <property type="evidence" value="ECO:0007669"/>
    <property type="project" value="InterPro"/>
</dbReference>
<dbReference type="SMART" id="SM00342">
    <property type="entry name" value="HTH_ARAC"/>
    <property type="match status" value="1"/>
</dbReference>
<name>A0A8J7KSV1_9FIRM</name>
<dbReference type="InterPro" id="IPR029442">
    <property type="entry name" value="GyrI-like"/>
</dbReference>
<dbReference type="Gene3D" id="3.20.80.10">
    <property type="entry name" value="Regulatory factor, effector binding domain"/>
    <property type="match status" value="1"/>
</dbReference>
<dbReference type="AlphaFoldDB" id="A0A8J7KSV1"/>
<dbReference type="RefSeq" id="WP_197660914.1">
    <property type="nucleotide sequence ID" value="NZ_JAEAGR010000006.1"/>
</dbReference>
<evidence type="ECO:0000259" key="4">
    <source>
        <dbReference type="PROSITE" id="PS01124"/>
    </source>
</evidence>
<dbReference type="EMBL" id="JAEAGR010000006">
    <property type="protein sequence ID" value="MBH1940686.1"/>
    <property type="molecule type" value="Genomic_DNA"/>
</dbReference>
<keyword evidence="2" id="KW-0238">DNA-binding</keyword>
<dbReference type="SMART" id="SM00871">
    <property type="entry name" value="AraC_E_bind"/>
    <property type="match status" value="1"/>
</dbReference>
<dbReference type="SUPFAM" id="SSF55136">
    <property type="entry name" value="Probable bacterial effector-binding domain"/>
    <property type="match status" value="1"/>
</dbReference>
<dbReference type="PROSITE" id="PS00041">
    <property type="entry name" value="HTH_ARAC_FAMILY_1"/>
    <property type="match status" value="1"/>
</dbReference>
<comment type="caution">
    <text evidence="5">The sequence shown here is derived from an EMBL/GenBank/DDBJ whole genome shotgun (WGS) entry which is preliminary data.</text>
</comment>
<dbReference type="InterPro" id="IPR020449">
    <property type="entry name" value="Tscrpt_reg_AraC-type_HTH"/>
</dbReference>
<dbReference type="InterPro" id="IPR050959">
    <property type="entry name" value="MarA-like"/>
</dbReference>
<feature type="domain" description="HTH araC/xylS-type" evidence="4">
    <location>
        <begin position="8"/>
        <end position="106"/>
    </location>
</feature>
<dbReference type="PRINTS" id="PR00032">
    <property type="entry name" value="HTHARAC"/>
</dbReference>
<dbReference type="Proteomes" id="UP000623269">
    <property type="component" value="Unassembled WGS sequence"/>
</dbReference>
<dbReference type="InterPro" id="IPR018060">
    <property type="entry name" value="HTH_AraC"/>
</dbReference>
<keyword evidence="6" id="KW-1185">Reference proteome</keyword>
<dbReference type="GO" id="GO:0043565">
    <property type="term" value="F:sequence-specific DNA binding"/>
    <property type="evidence" value="ECO:0007669"/>
    <property type="project" value="InterPro"/>
</dbReference>